<evidence type="ECO:0000313" key="12">
    <source>
        <dbReference type="EMBL" id="AUN97835.1"/>
    </source>
</evidence>
<feature type="domain" description="PurM-like C-terminal" evidence="10">
    <location>
        <begin position="898"/>
        <end position="1001"/>
    </location>
</feature>
<feature type="binding site" evidence="8">
    <location>
        <position position="353"/>
    </location>
    <ligand>
        <name>substrate</name>
    </ligand>
</feature>
<dbReference type="Gene3D" id="3.90.650.10">
    <property type="entry name" value="PurM-like C-terminal domain"/>
    <property type="match status" value="2"/>
</dbReference>
<dbReference type="SUPFAM" id="SSF56042">
    <property type="entry name" value="PurM C-terminal domain-like"/>
    <property type="match status" value="2"/>
</dbReference>
<evidence type="ECO:0000259" key="10">
    <source>
        <dbReference type="Pfam" id="PF02769"/>
    </source>
</evidence>
<evidence type="ECO:0000256" key="3">
    <source>
        <dbReference type="ARBA" id="ARBA00022723"/>
    </source>
</evidence>
<evidence type="ECO:0000256" key="7">
    <source>
        <dbReference type="ARBA" id="ARBA00022842"/>
    </source>
</evidence>
<feature type="binding site" evidence="8">
    <location>
        <begin position="563"/>
        <end position="565"/>
    </location>
    <ligand>
        <name>substrate</name>
    </ligand>
</feature>
<keyword evidence="13" id="KW-1185">Reference proteome</keyword>
<comment type="caution">
    <text evidence="8">Lacks conserved residue(s) required for the propagation of feature annotation.</text>
</comment>
<dbReference type="SUPFAM" id="SSF55326">
    <property type="entry name" value="PurM N-terminal domain-like"/>
    <property type="match status" value="2"/>
</dbReference>
<feature type="binding site" evidence="8">
    <location>
        <position position="330"/>
    </location>
    <ligand>
        <name>Mg(2+)</name>
        <dbReference type="ChEBI" id="CHEBI:18420"/>
        <label>1</label>
    </ligand>
</feature>
<organism evidence="12 13">
    <name type="scientific">Bacteriovorax stolpii</name>
    <name type="common">Bdellovibrio stolpii</name>
    <dbReference type="NCBI Taxonomy" id="960"/>
    <lineage>
        <taxon>Bacteria</taxon>
        <taxon>Pseudomonadati</taxon>
        <taxon>Bdellovibrionota</taxon>
        <taxon>Bacteriovoracia</taxon>
        <taxon>Bacteriovoracales</taxon>
        <taxon>Bacteriovoracaceae</taxon>
        <taxon>Bacteriovorax</taxon>
    </lineage>
</organism>
<evidence type="ECO:0000313" key="13">
    <source>
        <dbReference type="Proteomes" id="UP000235584"/>
    </source>
</evidence>
<dbReference type="InterPro" id="IPR010918">
    <property type="entry name" value="PurM-like_C_dom"/>
</dbReference>
<dbReference type="GO" id="GO:0000287">
    <property type="term" value="F:magnesium ion binding"/>
    <property type="evidence" value="ECO:0007669"/>
    <property type="project" value="UniProtKB-UniRule"/>
</dbReference>
<dbReference type="KEGG" id="bsto:C0V70_06870"/>
<reference evidence="12 13" key="1">
    <citation type="submission" date="2018-01" db="EMBL/GenBank/DDBJ databases">
        <title>Complete genome sequence of Bacteriovorax stolpii DSM12778.</title>
        <authorList>
            <person name="Tang B."/>
            <person name="Chang J."/>
        </authorList>
    </citation>
    <scope>NUCLEOTIDE SEQUENCE [LARGE SCALE GENOMIC DNA]</scope>
    <source>
        <strain evidence="12 13">DSM 12778</strain>
    </source>
</reference>
<feature type="active site" description="Proton acceptor" evidence="8">
    <location>
        <position position="332"/>
    </location>
</feature>
<comment type="pathway">
    <text evidence="8">Purine metabolism; IMP biosynthesis via de novo pathway; 5-amino-1-(5-phospho-D-ribosyl)imidazole from N(2)-formyl-N(1)-(5-phospho-D-ribosyl)glycinamide: step 1/2.</text>
</comment>
<evidence type="ECO:0000256" key="1">
    <source>
        <dbReference type="ARBA" id="ARBA00022490"/>
    </source>
</evidence>
<evidence type="ECO:0000256" key="4">
    <source>
        <dbReference type="ARBA" id="ARBA00022741"/>
    </source>
</evidence>
<comment type="subunit">
    <text evidence="8">Monomer. Part of the FGAM synthase complex composed of 1 PurL, 1 PurQ and 2 PurS subunits.</text>
</comment>
<dbReference type="EC" id="6.3.5.3" evidence="8"/>
<dbReference type="AlphaFoldDB" id="A0A2K9NRW1"/>
<keyword evidence="7 8" id="KW-0460">Magnesium</keyword>
<keyword evidence="6 8" id="KW-0067">ATP-binding</keyword>
<feature type="domain" description="PurM-like C-terminal" evidence="10">
    <location>
        <begin position="455"/>
        <end position="605"/>
    </location>
</feature>
<feature type="binding site" evidence="8">
    <location>
        <position position="328"/>
    </location>
    <ligand>
        <name>ATP</name>
        <dbReference type="ChEBI" id="CHEBI:30616"/>
    </ligand>
</feature>
<evidence type="ECO:0000259" key="9">
    <source>
        <dbReference type="Pfam" id="PF00586"/>
    </source>
</evidence>
<dbReference type="CDD" id="cd02203">
    <property type="entry name" value="PurL_repeat1"/>
    <property type="match status" value="1"/>
</dbReference>
<feature type="binding site" evidence="8">
    <location>
        <position position="811"/>
    </location>
    <ligand>
        <name>ATP</name>
        <dbReference type="ChEBI" id="CHEBI:30616"/>
    </ligand>
</feature>
<keyword evidence="5 8" id="KW-0658">Purine biosynthesis</keyword>
<dbReference type="PANTHER" id="PTHR43555:SF1">
    <property type="entry name" value="PHOSPHORIBOSYLFORMYLGLYCINAMIDINE SYNTHASE SUBUNIT PURL"/>
    <property type="match status" value="1"/>
</dbReference>
<dbReference type="InterPro" id="IPR036676">
    <property type="entry name" value="PurM-like_C_sf"/>
</dbReference>
<keyword evidence="1 8" id="KW-0963">Cytoplasm</keyword>
<dbReference type="CDD" id="cd02204">
    <property type="entry name" value="PurL_repeat2"/>
    <property type="match status" value="1"/>
</dbReference>
<comment type="similarity">
    <text evidence="8">Belongs to the FGAMS family.</text>
</comment>
<dbReference type="Pfam" id="PF00586">
    <property type="entry name" value="AIRS"/>
    <property type="match status" value="2"/>
</dbReference>
<protein>
    <recommendedName>
        <fullName evidence="8">Phosphoribosylformylglycinamidine synthase subunit PurL</fullName>
        <shortName evidence="8">FGAM synthase</shortName>
        <ecNumber evidence="8">6.3.5.3</ecNumber>
    </recommendedName>
    <alternativeName>
        <fullName evidence="8">Formylglycinamide ribonucleotide amidotransferase subunit II</fullName>
        <shortName evidence="8">FGAR amidotransferase II</shortName>
        <shortName evidence="8">FGAR-AT II</shortName>
    </alternativeName>
    <alternativeName>
        <fullName evidence="8">Glutamine amidotransferase PurL</fullName>
    </alternativeName>
    <alternativeName>
        <fullName evidence="8">Phosphoribosylformylglycinamidine synthase subunit II</fullName>
    </alternativeName>
</protein>
<dbReference type="RefSeq" id="WP_102243128.1">
    <property type="nucleotide sequence ID" value="NZ_CP025704.1"/>
</dbReference>
<evidence type="ECO:0000256" key="8">
    <source>
        <dbReference type="HAMAP-Rule" id="MF_00420"/>
    </source>
</evidence>
<keyword evidence="4 8" id="KW-0547">Nucleotide-binding</keyword>
<dbReference type="GO" id="GO:0005737">
    <property type="term" value="C:cytoplasm"/>
    <property type="evidence" value="ECO:0007669"/>
    <property type="project" value="UniProtKB-SubCell"/>
</dbReference>
<keyword evidence="3 8" id="KW-0479">Metal-binding</keyword>
<dbReference type="InterPro" id="IPR010074">
    <property type="entry name" value="PRibForGlyAmidine_synth_PurL"/>
</dbReference>
<dbReference type="GO" id="GO:0004642">
    <property type="term" value="F:phosphoribosylformylglycinamidine synthase activity"/>
    <property type="evidence" value="ECO:0007669"/>
    <property type="project" value="UniProtKB-UniRule"/>
</dbReference>
<feature type="binding site" evidence="8">
    <location>
        <position position="520"/>
    </location>
    <ligand>
        <name>Mg(2+)</name>
        <dbReference type="ChEBI" id="CHEBI:18420"/>
        <label>2</label>
    </ligand>
</feature>
<dbReference type="Gene3D" id="3.30.1330.10">
    <property type="entry name" value="PurM-like, N-terminal domain"/>
    <property type="match status" value="2"/>
</dbReference>
<feature type="binding site" evidence="8">
    <location>
        <position position="354"/>
    </location>
    <ligand>
        <name>Mg(2+)</name>
        <dbReference type="ChEBI" id="CHEBI:18420"/>
        <label>2</label>
    </ligand>
</feature>
<dbReference type="PANTHER" id="PTHR43555">
    <property type="entry name" value="PHOSPHORIBOSYLFORMYLGLYCINAMIDINE SYNTHASE SUBUNIT PURL"/>
    <property type="match status" value="1"/>
</dbReference>
<name>A0A2K9NRW1_BACTC</name>
<sequence>MSHVYRFEIYPDLFNLKKVTSGETALKSWFQTYMQTTFNHIWEVRYFLVETKEKIENMEALLSEVFCDSVTEVLFSSESKNQELYHSWLKERGFSNPCLIDVGFRPGVTDNSAHAALEALKLLPELKRMPMKVSSGVMYFVEGHDLSAKKLTELTYEKMANFLLHKVTVTMTNDLVYNERLKNIDFPNVQISAQESKEIDLNVSEAELLKLNQENCWALSLFEIKHIKTHFQTQKRNPTDVEMEIIAQTWSEHCKHKIFSSEITYSEANLPKGVKPLGDLKIKGIFKSYIRGATEKIKKERKLPWLVSIFHDNAGVVRFDDKMDVCIKVETHNSPSALDPYGGALTGILGVNRDILGVGVGAKPIANTNVFCLAENKYFRDNDIKLPLLLKNPDRIKEGVHLGVQDGGNKSGIPTVNGAFVFDRDFVGKPLVFCGTIGVMPQMENNKSTSLKGQRPGDLIVMAGGRIGKDGIHGATFSSMELVDGVPASVVQIGDPITQKRLSDFLIEARIKGLFNSVTDNGAGGLSSSVGEMAQATNGAVVYLEKALVKYPGLSPYELMVSESQERMTFSVPRDQEKAFLELAEKRSVEVSVIGEFTETGFLKVNYEGKTVANLSLHFVHESLPPMELKAHFDLGTKSDHWIKKEIKKPTLPKENYKEILLSLFKNPNIRSQEHLVRRYDHEVKAATIVKPYTGSTEKGYSAPSDAGVIWMKPHGGGADNALAISCGLCPKISAYDSYLMAEFALDEAVRNAVSTGANPDEMVLVDNYCWPDPIESERNPDAKLKLAHLVRASQALYDLSLAYGMPFVSGKDSMKNDFIGAMDNGEKVKISVPPTVLVTAMGRVPTLKAVTTSEAKKTEALIYLVGSKLTDYQSAFELKELYEDYTVEYPLPHINGKKQLDLYRSLHKSMREGLVLSSHDISDGGMLVALAEVLMGTKFGADIELKGIEKKDLIPFFFNEGCGRFIVTVDKKDQKEFEENLSGHIFSRLGETNETGILKIDLQGETLLEVHNDECMSHYKIEAEGKL</sequence>
<feature type="binding site" evidence="8">
    <location>
        <position position="767"/>
    </location>
    <ligand>
        <name>ATP</name>
        <dbReference type="ChEBI" id="CHEBI:30616"/>
    </ligand>
</feature>
<dbReference type="Pfam" id="PF18072">
    <property type="entry name" value="FGAR-AT_linker"/>
    <property type="match status" value="1"/>
</dbReference>
<accession>A0A2K9NRW1</accession>
<feature type="domain" description="PurM-like N-terminal" evidence="9">
    <location>
        <begin position="706"/>
        <end position="825"/>
    </location>
</feature>
<gene>
    <name evidence="8" type="primary">purL</name>
    <name evidence="12" type="ORF">C0V70_06870</name>
</gene>
<feature type="active site" evidence="8">
    <location>
        <position position="253"/>
    </location>
</feature>
<dbReference type="GO" id="GO:0005524">
    <property type="term" value="F:ATP binding"/>
    <property type="evidence" value="ECO:0007669"/>
    <property type="project" value="UniProtKB-UniRule"/>
</dbReference>
<dbReference type="EMBL" id="CP025704">
    <property type="protein sequence ID" value="AUN97835.1"/>
    <property type="molecule type" value="Genomic_DNA"/>
</dbReference>
<dbReference type="InterPro" id="IPR016188">
    <property type="entry name" value="PurM-like_N"/>
</dbReference>
<evidence type="ECO:0000256" key="6">
    <source>
        <dbReference type="ARBA" id="ARBA00022840"/>
    </source>
</evidence>
<evidence type="ECO:0000256" key="2">
    <source>
        <dbReference type="ARBA" id="ARBA00022598"/>
    </source>
</evidence>
<proteinExistence type="inferred from homology"/>
<dbReference type="UniPathway" id="UPA00074">
    <property type="reaction ID" value="UER00128"/>
</dbReference>
<feature type="domain" description="Phosphoribosylformylglycinamidine synthase linker" evidence="11">
    <location>
        <begin position="210"/>
        <end position="257"/>
    </location>
</feature>
<feature type="domain" description="PurM-like N-terminal" evidence="9">
    <location>
        <begin position="312"/>
        <end position="440"/>
    </location>
</feature>
<dbReference type="Pfam" id="PF02769">
    <property type="entry name" value="AIRS_C"/>
    <property type="match status" value="2"/>
</dbReference>
<comment type="subcellular location">
    <subcellularLocation>
        <location evidence="8">Cytoplasm</location>
    </subcellularLocation>
</comment>
<comment type="catalytic activity">
    <reaction evidence="8">
        <text>N(2)-formyl-N(1)-(5-phospho-beta-D-ribosyl)glycinamide + L-glutamine + ATP + H2O = 2-formamido-N(1)-(5-O-phospho-beta-D-ribosyl)acetamidine + L-glutamate + ADP + phosphate + H(+)</text>
        <dbReference type="Rhea" id="RHEA:17129"/>
        <dbReference type="ChEBI" id="CHEBI:15377"/>
        <dbReference type="ChEBI" id="CHEBI:15378"/>
        <dbReference type="ChEBI" id="CHEBI:29985"/>
        <dbReference type="ChEBI" id="CHEBI:30616"/>
        <dbReference type="ChEBI" id="CHEBI:43474"/>
        <dbReference type="ChEBI" id="CHEBI:58359"/>
        <dbReference type="ChEBI" id="CHEBI:147286"/>
        <dbReference type="ChEBI" id="CHEBI:147287"/>
        <dbReference type="ChEBI" id="CHEBI:456216"/>
        <dbReference type="EC" id="6.3.5.3"/>
    </reaction>
</comment>
<dbReference type="InterPro" id="IPR036921">
    <property type="entry name" value="PurM-like_N_sf"/>
</dbReference>
<dbReference type="InterPro" id="IPR041609">
    <property type="entry name" value="PurL_linker"/>
</dbReference>
<dbReference type="Proteomes" id="UP000235584">
    <property type="component" value="Chromosome"/>
</dbReference>
<feature type="binding site" evidence="8">
    <location>
        <position position="492"/>
    </location>
    <ligand>
        <name>substrate</name>
    </ligand>
</feature>
<dbReference type="HAMAP" id="MF_00420">
    <property type="entry name" value="PurL_2"/>
    <property type="match status" value="1"/>
</dbReference>
<dbReference type="GO" id="GO:0006189">
    <property type="term" value="P:'de novo' IMP biosynthetic process"/>
    <property type="evidence" value="ECO:0007669"/>
    <property type="project" value="UniProtKB-UniRule"/>
</dbReference>
<dbReference type="Gene3D" id="1.10.8.750">
    <property type="entry name" value="Phosphoribosylformylglycinamidine synthase, linker domain"/>
    <property type="match status" value="1"/>
</dbReference>
<comment type="function">
    <text evidence="8">Part of the phosphoribosylformylglycinamidine synthase complex involved in the purines biosynthetic pathway. Catalyzes the ATP-dependent conversion of formylglycinamide ribonucleotide (FGAR) and glutamine to yield formylglycinamidine ribonucleotide (FGAM) and glutamate. The FGAM synthase complex is composed of three subunits. PurQ produces an ammonia molecule by converting glutamine to glutamate. PurL transfers the ammonia molecule to FGAR to form FGAM in an ATP-dependent manner. PurS interacts with PurQ and PurL and is thought to assist in the transfer of the ammonia molecule from PurQ to PurL.</text>
</comment>
<feature type="binding site" evidence="8">
    <location>
        <position position="814"/>
    </location>
    <ligand>
        <name>substrate</name>
    </ligand>
</feature>
<evidence type="ECO:0000259" key="11">
    <source>
        <dbReference type="Pfam" id="PF18072"/>
    </source>
</evidence>
<evidence type="ECO:0000256" key="5">
    <source>
        <dbReference type="ARBA" id="ARBA00022755"/>
    </source>
</evidence>
<keyword evidence="2 8" id="KW-0436">Ligase</keyword>